<dbReference type="EMBL" id="PGGW01000067">
    <property type="protein sequence ID" value="PJE95086.1"/>
    <property type="molecule type" value="Genomic_DNA"/>
</dbReference>
<protein>
    <submittedName>
        <fullName evidence="2">Uncharacterized protein</fullName>
    </submittedName>
</protein>
<evidence type="ECO:0000313" key="3">
    <source>
        <dbReference type="Proteomes" id="UP000230407"/>
    </source>
</evidence>
<evidence type="ECO:0000256" key="1">
    <source>
        <dbReference type="SAM" id="MobiDB-lite"/>
    </source>
</evidence>
<comment type="caution">
    <text evidence="2">The sequence shown here is derived from an EMBL/GenBank/DDBJ whole genome shotgun (WGS) entry which is preliminary data.</text>
</comment>
<feature type="compositionally biased region" description="Basic and acidic residues" evidence="1">
    <location>
        <begin position="223"/>
        <end position="249"/>
    </location>
</feature>
<reference evidence="2 3" key="1">
    <citation type="submission" date="2017-11" db="EMBL/GenBank/DDBJ databases">
        <title>Streptomyces carmine sp. nov., a novel actinomycete isolated from Sophora alopecuroides in Xinjiang, China.</title>
        <authorList>
            <person name="Wang Y."/>
            <person name="Luo X."/>
            <person name="Wan C."/>
            <person name="Zhang L."/>
        </authorList>
    </citation>
    <scope>NUCLEOTIDE SEQUENCE [LARGE SCALE GENOMIC DNA]</scope>
    <source>
        <strain evidence="2 3">TRM SA0054</strain>
    </source>
</reference>
<proteinExistence type="predicted"/>
<gene>
    <name evidence="2" type="ORF">CUT44_25905</name>
</gene>
<name>A0A2M8LT16_9ACTN</name>
<sequence length="269" mass="29531">MARSSPTVDGGADVVRGPDILAARRAWAAVQSPSHLRTWTVPLQVTLPAVLLHEREITDTLVELLISTVRRSVVPCSAVRRGRGAYDRSPRSVPEPRSDITCQVRLHRSGELSAHVVLEPLQDSLRTALEPQIAVPPGSSVVDPEHVLFLCADRLEDAFEVRGTNQRIVVDTVSQSRHRDRGSRLDRAAFCQQGTRDPPEPAIDFSGVSCESGTLELLLEDDRRREKQGRDQGAHVREGGGVEFHRHESSVGAHAAAEQTERHARQLGA</sequence>
<accession>A0A2M8LT16</accession>
<dbReference type="Proteomes" id="UP000230407">
    <property type="component" value="Unassembled WGS sequence"/>
</dbReference>
<dbReference type="AlphaFoldDB" id="A0A2M8LT16"/>
<feature type="compositionally biased region" description="Basic and acidic residues" evidence="1">
    <location>
        <begin position="259"/>
        <end position="269"/>
    </location>
</feature>
<evidence type="ECO:0000313" key="2">
    <source>
        <dbReference type="EMBL" id="PJE95086.1"/>
    </source>
</evidence>
<organism evidence="2 3">
    <name type="scientific">Streptomyces carminius</name>
    <dbReference type="NCBI Taxonomy" id="2665496"/>
    <lineage>
        <taxon>Bacteria</taxon>
        <taxon>Bacillati</taxon>
        <taxon>Actinomycetota</taxon>
        <taxon>Actinomycetes</taxon>
        <taxon>Kitasatosporales</taxon>
        <taxon>Streptomycetaceae</taxon>
        <taxon>Streptomyces</taxon>
    </lineage>
</organism>
<feature type="region of interest" description="Disordered" evidence="1">
    <location>
        <begin position="223"/>
        <end position="269"/>
    </location>
</feature>
<keyword evidence="3" id="KW-1185">Reference proteome</keyword>